<dbReference type="Proteomes" id="UP000019197">
    <property type="component" value="Unassembled WGS sequence"/>
</dbReference>
<organism evidence="1 2">
    <name type="scientific">Xenorhabdus cabanillasii JM26</name>
    <dbReference type="NCBI Taxonomy" id="1427517"/>
    <lineage>
        <taxon>Bacteria</taxon>
        <taxon>Pseudomonadati</taxon>
        <taxon>Pseudomonadota</taxon>
        <taxon>Gammaproteobacteria</taxon>
        <taxon>Enterobacterales</taxon>
        <taxon>Morganellaceae</taxon>
        <taxon>Xenorhabdus</taxon>
    </lineage>
</organism>
<proteinExistence type="predicted"/>
<dbReference type="AlphaFoldDB" id="W1J7H0"/>
<evidence type="ECO:0000313" key="2">
    <source>
        <dbReference type="Proteomes" id="UP000019197"/>
    </source>
</evidence>
<gene>
    <name evidence="1" type="ORF">XCR1_2410008</name>
</gene>
<reference evidence="1 2" key="1">
    <citation type="submission" date="2013-11" db="EMBL/GenBank/DDBJ databases">
        <title>Draft genome sequence and annotation of the entomopathogenic bacterium, Xenorhabdus cabanillasi strain JM26.</title>
        <authorList>
            <person name="Gualtieri M."/>
            <person name="Ogier J.C."/>
            <person name="Pages S."/>
            <person name="Givaudan A."/>
            <person name="Gaudriault S."/>
        </authorList>
    </citation>
    <scope>NUCLEOTIDE SEQUENCE [LARGE SCALE GENOMIC DNA]</scope>
    <source>
        <strain evidence="1 2">JM26</strain>
    </source>
</reference>
<protein>
    <submittedName>
        <fullName evidence="1">Uncharacterized protein</fullName>
    </submittedName>
</protein>
<dbReference type="EMBL" id="CBXE010000159">
    <property type="protein sequence ID" value="CDL85816.1"/>
    <property type="molecule type" value="Genomic_DNA"/>
</dbReference>
<sequence>MAAGFKIESEELFSGDNRDITVDIIVIDLISIQTWTSNRPPSEISKVIIVFYLYLFDYKGYGNFHHF</sequence>
<comment type="caution">
    <text evidence="1">The sequence shown here is derived from an EMBL/GenBank/DDBJ whole genome shotgun (WGS) entry which is preliminary data.</text>
</comment>
<evidence type="ECO:0000313" key="1">
    <source>
        <dbReference type="EMBL" id="CDL85816.1"/>
    </source>
</evidence>
<accession>W1J7H0</accession>
<name>W1J7H0_9GAMM</name>